<dbReference type="RefSeq" id="WP_069718611.1">
    <property type="nucleotide sequence ID" value="NZ_MJEH01000062.1"/>
</dbReference>
<feature type="transmembrane region" description="Helical" evidence="14">
    <location>
        <begin position="258"/>
        <end position="277"/>
    </location>
</feature>
<evidence type="ECO:0000256" key="1">
    <source>
        <dbReference type="ARBA" id="ARBA00000085"/>
    </source>
</evidence>
<dbReference type="GO" id="GO:0000155">
    <property type="term" value="F:phosphorelay sensor kinase activity"/>
    <property type="evidence" value="ECO:0007669"/>
    <property type="project" value="InterPro"/>
</dbReference>
<dbReference type="Proteomes" id="UP000095209">
    <property type="component" value="Unassembled WGS sequence"/>
</dbReference>
<dbReference type="FunFam" id="1.10.287.130:FF:000008">
    <property type="entry name" value="Two-component sensor histidine kinase"/>
    <property type="match status" value="1"/>
</dbReference>
<feature type="transmembrane region" description="Helical" evidence="14">
    <location>
        <begin position="398"/>
        <end position="419"/>
    </location>
</feature>
<feature type="domain" description="Histidine kinase" evidence="15">
    <location>
        <begin position="511"/>
        <end position="724"/>
    </location>
</feature>
<keyword evidence="8" id="KW-0547">Nucleotide-binding</keyword>
<feature type="transmembrane region" description="Helical" evidence="14">
    <location>
        <begin position="339"/>
        <end position="360"/>
    </location>
</feature>
<dbReference type="InterPro" id="IPR036890">
    <property type="entry name" value="HATPase_C_sf"/>
</dbReference>
<evidence type="ECO:0000313" key="17">
    <source>
        <dbReference type="Proteomes" id="UP000095209"/>
    </source>
</evidence>
<accession>A0A1E5LB87</accession>
<organism evidence="16 17">
    <name type="scientific">Bacillus solimangrovi</name>
    <dbReference type="NCBI Taxonomy" id="1305675"/>
    <lineage>
        <taxon>Bacteria</taxon>
        <taxon>Bacillati</taxon>
        <taxon>Bacillota</taxon>
        <taxon>Bacilli</taxon>
        <taxon>Bacillales</taxon>
        <taxon>Bacillaceae</taxon>
        <taxon>Bacillus</taxon>
    </lineage>
</organism>
<dbReference type="GO" id="GO:0005524">
    <property type="term" value="F:ATP binding"/>
    <property type="evidence" value="ECO:0007669"/>
    <property type="project" value="UniProtKB-KW"/>
</dbReference>
<dbReference type="GO" id="GO:0005886">
    <property type="term" value="C:plasma membrane"/>
    <property type="evidence" value="ECO:0007669"/>
    <property type="project" value="UniProtKB-SubCell"/>
</dbReference>
<dbReference type="Gene3D" id="1.10.287.130">
    <property type="match status" value="1"/>
</dbReference>
<gene>
    <name evidence="16" type="ORF">BFG57_05655</name>
</gene>
<dbReference type="AlphaFoldDB" id="A0A1E5LB87"/>
<evidence type="ECO:0000256" key="14">
    <source>
        <dbReference type="SAM" id="Phobius"/>
    </source>
</evidence>
<keyword evidence="6" id="KW-0808">Transferase</keyword>
<dbReference type="Pfam" id="PF02518">
    <property type="entry name" value="HATPase_c"/>
    <property type="match status" value="1"/>
</dbReference>
<evidence type="ECO:0000256" key="13">
    <source>
        <dbReference type="ARBA" id="ARBA00023136"/>
    </source>
</evidence>
<evidence type="ECO:0000256" key="12">
    <source>
        <dbReference type="ARBA" id="ARBA00023012"/>
    </source>
</evidence>
<dbReference type="CDD" id="cd00082">
    <property type="entry name" value="HisKA"/>
    <property type="match status" value="1"/>
</dbReference>
<dbReference type="InterPro" id="IPR036097">
    <property type="entry name" value="HisK_dim/P_sf"/>
</dbReference>
<comment type="subcellular location">
    <subcellularLocation>
        <location evidence="2">Cell membrane</location>
        <topology evidence="2">Multi-pass membrane protein</topology>
    </subcellularLocation>
</comment>
<evidence type="ECO:0000256" key="2">
    <source>
        <dbReference type="ARBA" id="ARBA00004651"/>
    </source>
</evidence>
<evidence type="ECO:0000256" key="10">
    <source>
        <dbReference type="ARBA" id="ARBA00022840"/>
    </source>
</evidence>
<dbReference type="SMART" id="SM00388">
    <property type="entry name" value="HisKA"/>
    <property type="match status" value="1"/>
</dbReference>
<evidence type="ECO:0000256" key="6">
    <source>
        <dbReference type="ARBA" id="ARBA00022679"/>
    </source>
</evidence>
<dbReference type="SMART" id="SM00387">
    <property type="entry name" value="HATPase_c"/>
    <property type="match status" value="1"/>
</dbReference>
<evidence type="ECO:0000256" key="11">
    <source>
        <dbReference type="ARBA" id="ARBA00022989"/>
    </source>
</evidence>
<dbReference type="PANTHER" id="PTHR45528:SF1">
    <property type="entry name" value="SENSOR HISTIDINE KINASE CPXA"/>
    <property type="match status" value="1"/>
</dbReference>
<dbReference type="Pfam" id="PF00512">
    <property type="entry name" value="HisKA"/>
    <property type="match status" value="1"/>
</dbReference>
<keyword evidence="10" id="KW-0067">ATP-binding</keyword>
<dbReference type="Gene3D" id="3.30.565.10">
    <property type="entry name" value="Histidine kinase-like ATPase, C-terminal domain"/>
    <property type="match status" value="1"/>
</dbReference>
<dbReference type="SUPFAM" id="SSF81324">
    <property type="entry name" value="Voltage-gated potassium channels"/>
    <property type="match status" value="1"/>
</dbReference>
<dbReference type="InterPro" id="IPR003594">
    <property type="entry name" value="HATPase_dom"/>
</dbReference>
<keyword evidence="11 14" id="KW-1133">Transmembrane helix</keyword>
<keyword evidence="9" id="KW-0418">Kinase</keyword>
<dbReference type="SUPFAM" id="SSF47384">
    <property type="entry name" value="Homodimeric domain of signal transducing histidine kinase"/>
    <property type="match status" value="1"/>
</dbReference>
<dbReference type="InterPro" id="IPR050398">
    <property type="entry name" value="HssS/ArlS-like"/>
</dbReference>
<protein>
    <recommendedName>
        <fullName evidence="3">histidine kinase</fullName>
        <ecNumber evidence="3">2.7.13.3</ecNumber>
    </recommendedName>
</protein>
<name>A0A1E5LB87_9BACI</name>
<dbReference type="InterPro" id="IPR003661">
    <property type="entry name" value="HisK_dim/P_dom"/>
</dbReference>
<dbReference type="PROSITE" id="PS50109">
    <property type="entry name" value="HIS_KIN"/>
    <property type="match status" value="1"/>
</dbReference>
<dbReference type="EMBL" id="MJEH01000062">
    <property type="protein sequence ID" value="OEH91351.1"/>
    <property type="molecule type" value="Genomic_DNA"/>
</dbReference>
<evidence type="ECO:0000313" key="16">
    <source>
        <dbReference type="EMBL" id="OEH91351.1"/>
    </source>
</evidence>
<dbReference type="InterPro" id="IPR005467">
    <property type="entry name" value="His_kinase_dom"/>
</dbReference>
<feature type="transmembrane region" description="Helical" evidence="14">
    <location>
        <begin position="298"/>
        <end position="319"/>
    </location>
</feature>
<reference evidence="16 17" key="1">
    <citation type="submission" date="2016-08" db="EMBL/GenBank/DDBJ databases">
        <title>Genome of Bacillus solimangrovi GH2-4.</title>
        <authorList>
            <person name="Lim S."/>
            <person name="Kim B.-C."/>
        </authorList>
    </citation>
    <scope>NUCLEOTIDE SEQUENCE [LARGE SCALE GENOMIC DNA]</scope>
    <source>
        <strain evidence="16 17">GH2-4</strain>
    </source>
</reference>
<dbReference type="PANTHER" id="PTHR45528">
    <property type="entry name" value="SENSOR HISTIDINE KINASE CPXA"/>
    <property type="match status" value="1"/>
</dbReference>
<evidence type="ECO:0000259" key="15">
    <source>
        <dbReference type="PROSITE" id="PS50109"/>
    </source>
</evidence>
<evidence type="ECO:0000256" key="9">
    <source>
        <dbReference type="ARBA" id="ARBA00022777"/>
    </source>
</evidence>
<keyword evidence="4" id="KW-1003">Cell membrane</keyword>
<comment type="catalytic activity">
    <reaction evidence="1">
        <text>ATP + protein L-histidine = ADP + protein N-phospho-L-histidine.</text>
        <dbReference type="EC" id="2.7.13.3"/>
    </reaction>
</comment>
<sequence>MKKNFWKVYSWCLLVTVVFVSAFITIEQGPRFIGSDYFEDENFQNRYDDFLRQLGPIMLTELDAEKLKGNITVSQEQIEEYRYRDGSLSEQIDRIQSQYNQRIADAEASDDEMIKNVYIKERDTKIVDIQKKFEDDSYVAGKIKAEKEKEIDIYITDIKNSKASFQSNYGDYAYKLTNVETGKTYTQGDVSEKAAFSKTYSEGTKYLEVPSSMDAYSKEVQEIISETSSSTFYGQIILPKTAVADLMDYKAFYKHKTLTFITMAIGIISLLVVVFLFKFQKSWFQESSLRKRYEALPFDLQLLLVLFTFMVTNVFVNSLTNYMYYYSYANSQRVFISDLFNLGITTFLVWLLISKCVWLLDDMKRDPDVIGKLKRGFIANRIDSFTSIFSKTSVGIQVLVTLAIVFFWGVGTVLTIGYGNSSALPLLYIISSIFIGIPAVILMLSKTGYLNKILIATEKVANGVSHEPIPERGRSVLSQHAKHVNKLRTGIRTSLTEQAKSERLKTELITNVSHDLRTPLTSIITYTDLLKNQDLSEEERKEYVDILERKSNILKTLIEDLFEVSKMASGNLELQKQKVDLTQLAQQVIGEHQEQIEQSGLEFRVTTPDKPVIANVDGQKMWRVLDNLITNAMKYSLDNTRVYVTLKQENGLAEFIIKNVTKYELGENIDELVERFKRADTSRHTEGSGLGLAIVQSIVDLHGGAMRVELDGDLFKVTVQIEAL</sequence>
<comment type="caution">
    <text evidence="16">The sequence shown here is derived from an EMBL/GenBank/DDBJ whole genome shotgun (WGS) entry which is preliminary data.</text>
</comment>
<keyword evidence="12" id="KW-0902">Two-component regulatory system</keyword>
<dbReference type="OrthoDB" id="9792991at2"/>
<evidence type="ECO:0000256" key="8">
    <source>
        <dbReference type="ARBA" id="ARBA00022741"/>
    </source>
</evidence>
<evidence type="ECO:0000256" key="3">
    <source>
        <dbReference type="ARBA" id="ARBA00012438"/>
    </source>
</evidence>
<proteinExistence type="predicted"/>
<keyword evidence="17" id="KW-1185">Reference proteome</keyword>
<keyword evidence="5" id="KW-0597">Phosphoprotein</keyword>
<keyword evidence="7 14" id="KW-0812">Transmembrane</keyword>
<dbReference type="EC" id="2.7.13.3" evidence="3"/>
<evidence type="ECO:0000256" key="5">
    <source>
        <dbReference type="ARBA" id="ARBA00022553"/>
    </source>
</evidence>
<dbReference type="STRING" id="1305675.BFG57_05655"/>
<feature type="transmembrane region" description="Helical" evidence="14">
    <location>
        <begin position="425"/>
        <end position="444"/>
    </location>
</feature>
<keyword evidence="13 14" id="KW-0472">Membrane</keyword>
<evidence type="ECO:0000256" key="7">
    <source>
        <dbReference type="ARBA" id="ARBA00022692"/>
    </source>
</evidence>
<evidence type="ECO:0000256" key="4">
    <source>
        <dbReference type="ARBA" id="ARBA00022475"/>
    </source>
</evidence>
<dbReference type="SUPFAM" id="SSF55874">
    <property type="entry name" value="ATPase domain of HSP90 chaperone/DNA topoisomerase II/histidine kinase"/>
    <property type="match status" value="1"/>
</dbReference>